<organism evidence="4 5">
    <name type="scientific">Limnobacter litoralis</name>
    <dbReference type="NCBI Taxonomy" id="481366"/>
    <lineage>
        <taxon>Bacteria</taxon>
        <taxon>Pseudomonadati</taxon>
        <taxon>Pseudomonadota</taxon>
        <taxon>Betaproteobacteria</taxon>
        <taxon>Burkholderiales</taxon>
        <taxon>Burkholderiaceae</taxon>
        <taxon>Limnobacter</taxon>
    </lineage>
</organism>
<proteinExistence type="predicted"/>
<protein>
    <recommendedName>
        <fullName evidence="6">Tetratricopeptide repeat protein</fullName>
    </recommendedName>
</protein>
<dbReference type="Proteomes" id="UP001156664">
    <property type="component" value="Unassembled WGS sequence"/>
</dbReference>
<gene>
    <name evidence="4" type="ORF">GCM10007875_19690</name>
</gene>
<evidence type="ECO:0000256" key="2">
    <source>
        <dbReference type="SAM" id="MobiDB-lite"/>
    </source>
</evidence>
<dbReference type="Pfam" id="PF13181">
    <property type="entry name" value="TPR_8"/>
    <property type="match status" value="1"/>
</dbReference>
<feature type="region of interest" description="Disordered" evidence="2">
    <location>
        <begin position="23"/>
        <end position="71"/>
    </location>
</feature>
<feature type="chain" id="PRO_5046614210" description="Tetratricopeptide repeat protein" evidence="3">
    <location>
        <begin position="20"/>
        <end position="266"/>
    </location>
</feature>
<feature type="compositionally biased region" description="Low complexity" evidence="2">
    <location>
        <begin position="23"/>
        <end position="50"/>
    </location>
</feature>
<keyword evidence="5" id="KW-1185">Reference proteome</keyword>
<name>A0ABQ5YRY1_9BURK</name>
<feature type="compositionally biased region" description="Basic and acidic residues" evidence="2">
    <location>
        <begin position="55"/>
        <end position="71"/>
    </location>
</feature>
<dbReference type="PROSITE" id="PS51257">
    <property type="entry name" value="PROKAR_LIPOPROTEIN"/>
    <property type="match status" value="1"/>
</dbReference>
<dbReference type="RefSeq" id="WP_284281565.1">
    <property type="nucleotide sequence ID" value="NZ_BSOJ01000019.1"/>
</dbReference>
<keyword evidence="1" id="KW-0802">TPR repeat</keyword>
<dbReference type="Pfam" id="PF13414">
    <property type="entry name" value="TPR_11"/>
    <property type="match status" value="1"/>
</dbReference>
<dbReference type="InterPro" id="IPR019734">
    <property type="entry name" value="TPR_rpt"/>
</dbReference>
<evidence type="ECO:0000313" key="5">
    <source>
        <dbReference type="Proteomes" id="UP001156664"/>
    </source>
</evidence>
<keyword evidence="3" id="KW-0732">Signal</keyword>
<feature type="repeat" description="TPR" evidence="1">
    <location>
        <begin position="144"/>
        <end position="177"/>
    </location>
</feature>
<evidence type="ECO:0000256" key="1">
    <source>
        <dbReference type="PROSITE-ProRule" id="PRU00339"/>
    </source>
</evidence>
<accession>A0ABQ5YRY1</accession>
<dbReference type="SUPFAM" id="SSF48452">
    <property type="entry name" value="TPR-like"/>
    <property type="match status" value="1"/>
</dbReference>
<dbReference type="SMART" id="SM00028">
    <property type="entry name" value="TPR"/>
    <property type="match status" value="3"/>
</dbReference>
<evidence type="ECO:0000256" key="3">
    <source>
        <dbReference type="SAM" id="SignalP"/>
    </source>
</evidence>
<dbReference type="PROSITE" id="PS50005">
    <property type="entry name" value="TPR"/>
    <property type="match status" value="1"/>
</dbReference>
<reference evidence="5" key="1">
    <citation type="journal article" date="2019" name="Int. J. Syst. Evol. Microbiol.">
        <title>The Global Catalogue of Microorganisms (GCM) 10K type strain sequencing project: providing services to taxonomists for standard genome sequencing and annotation.</title>
        <authorList>
            <consortium name="The Broad Institute Genomics Platform"/>
            <consortium name="The Broad Institute Genome Sequencing Center for Infectious Disease"/>
            <person name="Wu L."/>
            <person name="Ma J."/>
        </authorList>
    </citation>
    <scope>NUCLEOTIDE SEQUENCE [LARGE SCALE GENOMIC DNA]</scope>
    <source>
        <strain evidence="5">NBRC 105857</strain>
    </source>
</reference>
<feature type="signal peptide" evidence="3">
    <location>
        <begin position="1"/>
        <end position="19"/>
    </location>
</feature>
<sequence>MKGSAIVVATLTLGLAACATQPQGQNTGAQNQPAQQNPAATAQMQQNQQALIDAQRAEDQQEENARLKQAKGEQEKAIHLGLVKKMIDQNNGYAALAHLDSYDKKWGADLKSRLLRADALRKTGQYDQAEQVYQSLLGSGDDQGQVWYGLGKISIEKGKLNAAEVRLEKAVQIDPLKIDAYTDLGLVYLLDGKKDLSYNALMKASELSNQDPKILANLALWGLVFNDLDMSMDIANRLQWSDNTRNKVMAQANTIKRRLKVQGDPQ</sequence>
<dbReference type="InterPro" id="IPR011990">
    <property type="entry name" value="TPR-like_helical_dom_sf"/>
</dbReference>
<dbReference type="EMBL" id="BSOJ01000019">
    <property type="protein sequence ID" value="GLR26879.1"/>
    <property type="molecule type" value="Genomic_DNA"/>
</dbReference>
<comment type="caution">
    <text evidence="4">The sequence shown here is derived from an EMBL/GenBank/DDBJ whole genome shotgun (WGS) entry which is preliminary data.</text>
</comment>
<evidence type="ECO:0000313" key="4">
    <source>
        <dbReference type="EMBL" id="GLR26879.1"/>
    </source>
</evidence>
<evidence type="ECO:0008006" key="6">
    <source>
        <dbReference type="Google" id="ProtNLM"/>
    </source>
</evidence>
<dbReference type="Gene3D" id="1.25.40.10">
    <property type="entry name" value="Tetratricopeptide repeat domain"/>
    <property type="match status" value="1"/>
</dbReference>